<dbReference type="RefSeq" id="WP_009531562.1">
    <property type="nucleotide sequence ID" value="NZ_ALNK01000035.1"/>
</dbReference>
<dbReference type="EMBL" id="ALNK01000035">
    <property type="protein sequence ID" value="EJU20406.1"/>
    <property type="molecule type" value="Genomic_DNA"/>
</dbReference>
<keyword evidence="4" id="KW-1185">Reference proteome</keyword>
<dbReference type="CDD" id="cd00093">
    <property type="entry name" value="HTH_XRE"/>
    <property type="match status" value="1"/>
</dbReference>
<reference evidence="3 4" key="1">
    <citation type="submission" date="2012-07" db="EMBL/GenBank/DDBJ databases">
        <authorList>
            <person name="Durkin A.S."/>
            <person name="McCorrison J."/>
            <person name="Torralba M."/>
            <person name="Gillis M."/>
            <person name="Methe B."/>
            <person name="Sutton G."/>
            <person name="Nelson K.E."/>
        </authorList>
    </citation>
    <scope>NUCLEOTIDE SEQUENCE [LARGE SCALE GENOMIC DNA]</scope>
    <source>
        <strain evidence="3 4">OBRC8</strain>
    </source>
</reference>
<protein>
    <submittedName>
        <fullName evidence="3">DNA-binding helix-turn-helix protein</fullName>
    </submittedName>
</protein>
<dbReference type="GO" id="GO:0003677">
    <property type="term" value="F:DNA binding"/>
    <property type="evidence" value="ECO:0007669"/>
    <property type="project" value="UniProtKB-KW"/>
</dbReference>
<feature type="domain" description="HTH cro/C1-type" evidence="2">
    <location>
        <begin position="12"/>
        <end position="67"/>
    </location>
</feature>
<proteinExistence type="predicted"/>
<evidence type="ECO:0000313" key="4">
    <source>
        <dbReference type="Proteomes" id="UP000005244"/>
    </source>
</evidence>
<dbReference type="Pfam" id="PF01381">
    <property type="entry name" value="HTH_3"/>
    <property type="match status" value="1"/>
</dbReference>
<keyword evidence="1 3" id="KW-0238">DNA-binding</keyword>
<organism evidence="3 4">
    <name type="scientific">Peptoanaerobacter stomatis</name>
    <dbReference type="NCBI Taxonomy" id="796937"/>
    <lineage>
        <taxon>Bacteria</taxon>
        <taxon>Bacillati</taxon>
        <taxon>Bacillota</taxon>
        <taxon>Clostridia</taxon>
        <taxon>Peptostreptococcales</taxon>
        <taxon>Filifactoraceae</taxon>
        <taxon>Peptoanaerobacter</taxon>
    </lineage>
</organism>
<dbReference type="InterPro" id="IPR010982">
    <property type="entry name" value="Lambda_DNA-bd_dom_sf"/>
</dbReference>
<dbReference type="AlphaFoldDB" id="J4W2I2"/>
<gene>
    <name evidence="3" type="ORF">HMPREF1143_0405</name>
</gene>
<comment type="caution">
    <text evidence="3">The sequence shown here is derived from an EMBL/GenBank/DDBJ whole genome shotgun (WGS) entry which is preliminary data.</text>
</comment>
<evidence type="ECO:0000259" key="2">
    <source>
        <dbReference type="PROSITE" id="PS50943"/>
    </source>
</evidence>
<accession>J4W2I2</accession>
<dbReference type="Gene3D" id="1.10.260.40">
    <property type="entry name" value="lambda repressor-like DNA-binding domains"/>
    <property type="match status" value="1"/>
</dbReference>
<dbReference type="SMART" id="SM00530">
    <property type="entry name" value="HTH_XRE"/>
    <property type="match status" value="1"/>
</dbReference>
<dbReference type="PANTHER" id="PTHR46558:SF11">
    <property type="entry name" value="HTH-TYPE TRANSCRIPTIONAL REGULATOR XRE"/>
    <property type="match status" value="1"/>
</dbReference>
<dbReference type="PROSITE" id="PS50943">
    <property type="entry name" value="HTH_CROC1"/>
    <property type="match status" value="1"/>
</dbReference>
<dbReference type="SUPFAM" id="SSF47413">
    <property type="entry name" value="lambda repressor-like DNA-binding domains"/>
    <property type="match status" value="1"/>
</dbReference>
<evidence type="ECO:0000256" key="1">
    <source>
        <dbReference type="ARBA" id="ARBA00023125"/>
    </source>
</evidence>
<name>J4W2I2_9FIRM</name>
<evidence type="ECO:0000313" key="3">
    <source>
        <dbReference type="EMBL" id="EJU20406.1"/>
    </source>
</evidence>
<dbReference type="Proteomes" id="UP000005244">
    <property type="component" value="Unassembled WGS sequence"/>
</dbReference>
<dbReference type="PANTHER" id="PTHR46558">
    <property type="entry name" value="TRACRIPTIONAL REGULATORY PROTEIN-RELATED-RELATED"/>
    <property type="match status" value="1"/>
</dbReference>
<sequence>MAHLPGSIGELIGDLRRNKGWSQKELAKRSGVTESTLSHIESGITKQVDATALGKIAFALDTSTDYLLGLSKIRTPKHIDIMKLGLSEDVAR</sequence>
<dbReference type="InterPro" id="IPR001387">
    <property type="entry name" value="Cro/C1-type_HTH"/>
</dbReference>